<dbReference type="RefSeq" id="WP_054559346.1">
    <property type="nucleotide sequence ID" value="NZ_LDJX01000004.1"/>
</dbReference>
<dbReference type="OrthoDB" id="1121857at2"/>
<protein>
    <submittedName>
        <fullName evidence="1">Uncharacterized protein</fullName>
    </submittedName>
</protein>
<organism evidence="1 2">
    <name type="scientific">Croceitalea dokdonensis DOKDO 023</name>
    <dbReference type="NCBI Taxonomy" id="1300341"/>
    <lineage>
        <taxon>Bacteria</taxon>
        <taxon>Pseudomonadati</taxon>
        <taxon>Bacteroidota</taxon>
        <taxon>Flavobacteriia</taxon>
        <taxon>Flavobacteriales</taxon>
        <taxon>Flavobacteriaceae</taxon>
        <taxon>Croceitalea</taxon>
    </lineage>
</organism>
<dbReference type="STRING" id="1300341.I595_2274"/>
<evidence type="ECO:0000313" key="1">
    <source>
        <dbReference type="EMBL" id="KPM31779.1"/>
    </source>
</evidence>
<comment type="caution">
    <text evidence="1">The sequence shown here is derived from an EMBL/GenBank/DDBJ whole genome shotgun (WGS) entry which is preliminary data.</text>
</comment>
<dbReference type="Proteomes" id="UP000050280">
    <property type="component" value="Unassembled WGS sequence"/>
</dbReference>
<accession>A0A0P7ATL0</accession>
<dbReference type="AlphaFoldDB" id="A0A0P7ATL0"/>
<keyword evidence="2" id="KW-1185">Reference proteome</keyword>
<name>A0A0P7ATL0_9FLAO</name>
<sequence>MASIRDLKKDINFVLGDIIEAVYIWEADSGNTNSADGNAIIEEAITVFDGLMDKVNQKVEGSKKAHFKTVRKELEEKATVLIEKLNKLAA</sequence>
<dbReference type="EMBL" id="LDJX01000004">
    <property type="protein sequence ID" value="KPM31779.1"/>
    <property type="molecule type" value="Genomic_DNA"/>
</dbReference>
<dbReference type="PATRIC" id="fig|1300341.3.peg.2446"/>
<gene>
    <name evidence="1" type="ORF">I595_2274</name>
</gene>
<evidence type="ECO:0000313" key="2">
    <source>
        <dbReference type="Proteomes" id="UP000050280"/>
    </source>
</evidence>
<proteinExistence type="predicted"/>
<reference evidence="1 2" key="1">
    <citation type="submission" date="2015-09" db="EMBL/GenBank/DDBJ databases">
        <title>Genome sequence of the marine flavobacterium Croceitalea dokdonensis DOKDO 023 that contains proton- and sodium-pumping rhodopsins.</title>
        <authorList>
            <person name="Kwon S.-K."/>
            <person name="Lee H.K."/>
            <person name="Kwak M.-J."/>
            <person name="Kim J.F."/>
        </authorList>
    </citation>
    <scope>NUCLEOTIDE SEQUENCE [LARGE SCALE GENOMIC DNA]</scope>
    <source>
        <strain evidence="1 2">DOKDO 023</strain>
    </source>
</reference>